<proteinExistence type="predicted"/>
<dbReference type="GO" id="GO:0005737">
    <property type="term" value="C:cytoplasm"/>
    <property type="evidence" value="ECO:0007669"/>
    <property type="project" value="UniProtKB-SubCell"/>
</dbReference>
<evidence type="ECO:0000256" key="7">
    <source>
        <dbReference type="ARBA" id="ARBA00022840"/>
    </source>
</evidence>
<evidence type="ECO:0000256" key="9">
    <source>
        <dbReference type="ARBA" id="ARBA00041798"/>
    </source>
</evidence>
<keyword evidence="6" id="KW-0833">Ubl conjugation pathway</keyword>
<comment type="subcellular location">
    <subcellularLocation>
        <location evidence="1">Cytoplasm</location>
    </subcellularLocation>
</comment>
<dbReference type="GO" id="GO:0006915">
    <property type="term" value="P:apoptotic process"/>
    <property type="evidence" value="ECO:0007669"/>
    <property type="project" value="UniProtKB-KW"/>
</dbReference>
<dbReference type="InterPro" id="IPR023313">
    <property type="entry name" value="UBQ-conjugating_AS"/>
</dbReference>
<dbReference type="GO" id="GO:0004869">
    <property type="term" value="F:cysteine-type endopeptidase inhibitor activity"/>
    <property type="evidence" value="ECO:0007669"/>
    <property type="project" value="TreeGrafter"/>
</dbReference>
<evidence type="ECO:0000256" key="10">
    <source>
        <dbReference type="ARBA" id="ARBA00042316"/>
    </source>
</evidence>
<evidence type="ECO:0000259" key="12">
    <source>
        <dbReference type="PROSITE" id="PS50127"/>
    </source>
</evidence>
<keyword evidence="4" id="KW-0053">Apoptosis</keyword>
<dbReference type="GO" id="GO:0005634">
    <property type="term" value="C:nucleus"/>
    <property type="evidence" value="ECO:0007669"/>
    <property type="project" value="TreeGrafter"/>
</dbReference>
<reference evidence="13" key="1">
    <citation type="journal article" date="2020" name="Nature">
        <title>Giant virus diversity and host interactions through global metagenomics.</title>
        <authorList>
            <person name="Schulz F."/>
            <person name="Roux S."/>
            <person name="Paez-Espino D."/>
            <person name="Jungbluth S."/>
            <person name="Walsh D.A."/>
            <person name="Denef V.J."/>
            <person name="McMahon K.D."/>
            <person name="Konstantinidis K.T."/>
            <person name="Eloe-Fadrosh E.A."/>
            <person name="Kyrpides N.C."/>
            <person name="Woyke T."/>
        </authorList>
    </citation>
    <scope>NUCLEOTIDE SEQUENCE</scope>
    <source>
        <strain evidence="13">GVMAG-S-1101172-89</strain>
    </source>
</reference>
<evidence type="ECO:0000256" key="3">
    <source>
        <dbReference type="ARBA" id="ARBA00022679"/>
    </source>
</evidence>
<evidence type="ECO:0000256" key="4">
    <source>
        <dbReference type="ARBA" id="ARBA00022703"/>
    </source>
</evidence>
<dbReference type="GO" id="GO:0043066">
    <property type="term" value="P:negative regulation of apoptotic process"/>
    <property type="evidence" value="ECO:0007669"/>
    <property type="project" value="TreeGrafter"/>
</dbReference>
<organism evidence="13">
    <name type="scientific">viral metagenome</name>
    <dbReference type="NCBI Taxonomy" id="1070528"/>
    <lineage>
        <taxon>unclassified sequences</taxon>
        <taxon>metagenomes</taxon>
        <taxon>organismal metagenomes</taxon>
    </lineage>
</organism>
<keyword evidence="5" id="KW-0547">Nucleotide-binding</keyword>
<protein>
    <recommendedName>
        <fullName evidence="8">Ubiquitin-conjugating enzyme E2 Z</fullName>
    </recommendedName>
    <alternativeName>
        <fullName evidence="9">E2 ubiquitin-conjugating enzyme Z</fullName>
    </alternativeName>
    <alternativeName>
        <fullName evidence="11">Ubiquitin carrier protein Z</fullName>
    </alternativeName>
    <alternativeName>
        <fullName evidence="10">Ubiquitin-protein ligase Z</fullName>
    </alternativeName>
</protein>
<dbReference type="SUPFAM" id="SSF54495">
    <property type="entry name" value="UBC-like"/>
    <property type="match status" value="1"/>
</dbReference>
<dbReference type="Gene3D" id="3.10.110.10">
    <property type="entry name" value="Ubiquitin Conjugating Enzyme"/>
    <property type="match status" value="1"/>
</dbReference>
<evidence type="ECO:0000256" key="11">
    <source>
        <dbReference type="ARBA" id="ARBA00042401"/>
    </source>
</evidence>
<feature type="domain" description="UBC core" evidence="12">
    <location>
        <begin position="1"/>
        <end position="156"/>
    </location>
</feature>
<dbReference type="AlphaFoldDB" id="A0A6C0K7Q5"/>
<dbReference type="Pfam" id="PF00179">
    <property type="entry name" value="UQ_con"/>
    <property type="match status" value="1"/>
</dbReference>
<evidence type="ECO:0000256" key="5">
    <source>
        <dbReference type="ARBA" id="ARBA00022741"/>
    </source>
</evidence>
<evidence type="ECO:0000313" key="13">
    <source>
        <dbReference type="EMBL" id="QHU12840.1"/>
    </source>
</evidence>
<evidence type="ECO:0000256" key="6">
    <source>
        <dbReference type="ARBA" id="ARBA00022786"/>
    </source>
</evidence>
<name>A0A6C0K7Q5_9ZZZZ</name>
<keyword evidence="3" id="KW-0808">Transferase</keyword>
<sequence length="223" mass="25834">MNRRLEKDIKTMLCDEMASLGIYYAVDESDMRRGFTLIFGPEDSRYANCPLLFSVEYPLDYPISPPIVRILTSDGHTRFHPNLYIEGKVCLSILGTYPGPSWVSSMNIGSVFKSIISLLDNNPIVNEPGWESYNEKHPAAKAYADFVEFHLVKHTLKEYEKYRDGKNTLWSHFSDTFEQFWPNHLEKIQNRLKLKALDEPNHCTNILYGMQGTIHWAKLLPRT</sequence>
<dbReference type="PROSITE" id="PS50127">
    <property type="entry name" value="UBC_2"/>
    <property type="match status" value="1"/>
</dbReference>
<dbReference type="InterPro" id="IPR016135">
    <property type="entry name" value="UBQ-conjugating_enzyme/RWD"/>
</dbReference>
<evidence type="ECO:0000256" key="2">
    <source>
        <dbReference type="ARBA" id="ARBA00022490"/>
    </source>
</evidence>
<dbReference type="InterPro" id="IPR000608">
    <property type="entry name" value="UBC"/>
</dbReference>
<dbReference type="SMART" id="SM00212">
    <property type="entry name" value="UBCc"/>
    <property type="match status" value="1"/>
</dbReference>
<evidence type="ECO:0000256" key="8">
    <source>
        <dbReference type="ARBA" id="ARBA00039894"/>
    </source>
</evidence>
<keyword evidence="7" id="KW-0067">ATP-binding</keyword>
<dbReference type="PANTHER" id="PTHR46116:SF26">
    <property type="entry name" value="UBIQUITIN-CONJUGATING ENZYME E2 Z"/>
    <property type="match status" value="1"/>
</dbReference>
<dbReference type="PANTHER" id="PTHR46116">
    <property type="entry name" value="(E3-INDEPENDENT) E2 UBIQUITIN-CONJUGATING ENZYME"/>
    <property type="match status" value="1"/>
</dbReference>
<dbReference type="GO" id="GO:0005524">
    <property type="term" value="F:ATP binding"/>
    <property type="evidence" value="ECO:0007669"/>
    <property type="project" value="UniProtKB-KW"/>
</dbReference>
<dbReference type="EMBL" id="MN740810">
    <property type="protein sequence ID" value="QHU12840.1"/>
    <property type="molecule type" value="Genomic_DNA"/>
</dbReference>
<keyword evidence="2" id="KW-0963">Cytoplasm</keyword>
<dbReference type="PROSITE" id="PS00183">
    <property type="entry name" value="UBC_1"/>
    <property type="match status" value="1"/>
</dbReference>
<evidence type="ECO:0000256" key="1">
    <source>
        <dbReference type="ARBA" id="ARBA00004496"/>
    </source>
</evidence>
<accession>A0A6C0K7Q5</accession>
<dbReference type="GO" id="GO:0016740">
    <property type="term" value="F:transferase activity"/>
    <property type="evidence" value="ECO:0007669"/>
    <property type="project" value="UniProtKB-KW"/>
</dbReference>